<comment type="caution">
    <text evidence="3">The sequence shown here is derived from an EMBL/GenBank/DDBJ whole genome shotgun (WGS) entry which is preliminary data.</text>
</comment>
<feature type="region of interest" description="Disordered" evidence="1">
    <location>
        <begin position="394"/>
        <end position="419"/>
    </location>
</feature>
<dbReference type="RefSeq" id="WP_148896047.1">
    <property type="nucleotide sequence ID" value="NZ_VNIB01000007.1"/>
</dbReference>
<dbReference type="EMBL" id="VNIB01000007">
    <property type="protein sequence ID" value="TYO98277.1"/>
    <property type="molecule type" value="Genomic_DNA"/>
</dbReference>
<accession>A0A5D3WJQ4</accession>
<proteinExistence type="predicted"/>
<protein>
    <submittedName>
        <fullName evidence="3">Ca-activated chloride channel family protein</fullName>
    </submittedName>
</protein>
<organism evidence="3 4">
    <name type="scientific">Geothermobacter ehrlichii</name>
    <dbReference type="NCBI Taxonomy" id="213224"/>
    <lineage>
        <taxon>Bacteria</taxon>
        <taxon>Pseudomonadati</taxon>
        <taxon>Thermodesulfobacteriota</taxon>
        <taxon>Desulfuromonadia</taxon>
        <taxon>Desulfuromonadales</taxon>
        <taxon>Geothermobacteraceae</taxon>
        <taxon>Geothermobacter</taxon>
    </lineage>
</organism>
<feature type="compositionally biased region" description="Basic and acidic residues" evidence="1">
    <location>
        <begin position="401"/>
        <end position="416"/>
    </location>
</feature>
<dbReference type="Pfam" id="PF13519">
    <property type="entry name" value="VWA_2"/>
    <property type="match status" value="1"/>
</dbReference>
<reference evidence="3 4" key="1">
    <citation type="submission" date="2019-07" db="EMBL/GenBank/DDBJ databases">
        <title>Genomic Encyclopedia of Type Strains, Phase IV (KMG-IV): sequencing the most valuable type-strain genomes for metagenomic binning, comparative biology and taxonomic classification.</title>
        <authorList>
            <person name="Goeker M."/>
        </authorList>
    </citation>
    <scope>NUCLEOTIDE SEQUENCE [LARGE SCALE GENOMIC DNA]</scope>
    <source>
        <strain evidence="3 4">SS015</strain>
    </source>
</reference>
<evidence type="ECO:0000313" key="3">
    <source>
        <dbReference type="EMBL" id="TYO98277.1"/>
    </source>
</evidence>
<dbReference type="InterPro" id="IPR036465">
    <property type="entry name" value="vWFA_dom_sf"/>
</dbReference>
<sequence>MTAAIVLACLLILWREASLRRLPSGHPLAAGQYRRLAYDLCALLVLLLLLYPTGLSPERTTQSRPLNLAVAIDVSWSMGADAGGISRLDRVRQDLALLLQELPGAKVALVPFAGAPVLQSPLTADHQALRLLLDGLRPGQVAAPGSAPEEAVLFARRLLEECDGEKAVLLYSDGERTLPTPPPVIGRGIAVYTLLPADDRPQQVPGRTFHGRPALSRPDRQRMQAIAETGGGSWLRIAPSEPTIDQLPFLHRQKAATTPTAFRPWLWAALFLLVARHLFIARPAATLLTAGLLLALLPLGCDRSRTANTPEALFSRAMKGSVDEETVNLFRQAAAGVTGEKRAVALHNACSDALNLQHPRLAVELCEQALLSAPGRQASITNLSLALRLLRQSPAGGSENRAGKQRSEKEGMRPEQARQLLQSIEVRAGELAPAGDGENLEITVEKDW</sequence>
<dbReference type="SMART" id="SM00327">
    <property type="entry name" value="VWA"/>
    <property type="match status" value="1"/>
</dbReference>
<gene>
    <name evidence="3" type="ORF">EDC39_10772</name>
</gene>
<dbReference type="OrthoDB" id="5401208at2"/>
<dbReference type="Proteomes" id="UP000324159">
    <property type="component" value="Unassembled WGS sequence"/>
</dbReference>
<name>A0A5D3WJQ4_9BACT</name>
<dbReference type="Gene3D" id="3.40.50.410">
    <property type="entry name" value="von Willebrand factor, type A domain"/>
    <property type="match status" value="1"/>
</dbReference>
<feature type="domain" description="VWFA" evidence="2">
    <location>
        <begin position="65"/>
        <end position="228"/>
    </location>
</feature>
<dbReference type="InterPro" id="IPR002035">
    <property type="entry name" value="VWF_A"/>
</dbReference>
<evidence type="ECO:0000259" key="2">
    <source>
        <dbReference type="SMART" id="SM00327"/>
    </source>
</evidence>
<dbReference type="SUPFAM" id="SSF53300">
    <property type="entry name" value="vWA-like"/>
    <property type="match status" value="1"/>
</dbReference>
<evidence type="ECO:0000313" key="4">
    <source>
        <dbReference type="Proteomes" id="UP000324159"/>
    </source>
</evidence>
<dbReference type="AlphaFoldDB" id="A0A5D3WJQ4"/>
<keyword evidence="4" id="KW-1185">Reference proteome</keyword>
<evidence type="ECO:0000256" key="1">
    <source>
        <dbReference type="SAM" id="MobiDB-lite"/>
    </source>
</evidence>